<reference evidence="2" key="2">
    <citation type="submission" date="2021-01" db="EMBL/GenBank/DDBJ databases">
        <authorList>
            <person name="Schikora-Tamarit M.A."/>
        </authorList>
    </citation>
    <scope>NUCLEOTIDE SEQUENCE</scope>
    <source>
        <strain evidence="2">CBS2887</strain>
    </source>
</reference>
<name>A0A9P8TH13_WICPI</name>
<dbReference type="InterPro" id="IPR000408">
    <property type="entry name" value="Reg_chr_condens"/>
</dbReference>
<dbReference type="Gene3D" id="2.130.10.30">
    <property type="entry name" value="Regulator of chromosome condensation 1/beta-lactamase-inhibitor protein II"/>
    <property type="match status" value="1"/>
</dbReference>
<dbReference type="PANTHER" id="PTHR45982:SF1">
    <property type="entry name" value="REGULATOR OF CHROMOSOME CONDENSATION"/>
    <property type="match status" value="1"/>
</dbReference>
<comment type="caution">
    <text evidence="2">The sequence shown here is derived from an EMBL/GenBank/DDBJ whole genome shotgun (WGS) entry which is preliminary data.</text>
</comment>
<dbReference type="Pfam" id="PF00415">
    <property type="entry name" value="RCC1"/>
    <property type="match status" value="1"/>
</dbReference>
<feature type="non-terminal residue" evidence="2">
    <location>
        <position position="69"/>
    </location>
</feature>
<dbReference type="GO" id="GO:0005737">
    <property type="term" value="C:cytoplasm"/>
    <property type="evidence" value="ECO:0007669"/>
    <property type="project" value="TreeGrafter"/>
</dbReference>
<feature type="repeat" description="RCC1" evidence="1">
    <location>
        <begin position="7"/>
        <end position="62"/>
    </location>
</feature>
<dbReference type="InterPro" id="IPR009091">
    <property type="entry name" value="RCC1/BLIP-II"/>
</dbReference>
<dbReference type="PROSITE" id="PS50012">
    <property type="entry name" value="RCC1_3"/>
    <property type="match status" value="1"/>
</dbReference>
<organism evidence="2 3">
    <name type="scientific">Wickerhamomyces pijperi</name>
    <name type="common">Yeast</name>
    <name type="synonym">Pichia pijperi</name>
    <dbReference type="NCBI Taxonomy" id="599730"/>
    <lineage>
        <taxon>Eukaryota</taxon>
        <taxon>Fungi</taxon>
        <taxon>Dikarya</taxon>
        <taxon>Ascomycota</taxon>
        <taxon>Saccharomycotina</taxon>
        <taxon>Saccharomycetes</taxon>
        <taxon>Phaffomycetales</taxon>
        <taxon>Wickerhamomycetaceae</taxon>
        <taxon>Wickerhamomyces</taxon>
    </lineage>
</organism>
<keyword evidence="3" id="KW-1185">Reference proteome</keyword>
<gene>
    <name evidence="2" type="ORF">WICPIJ_008647</name>
</gene>
<reference evidence="2" key="1">
    <citation type="journal article" date="2021" name="Open Biol.">
        <title>Shared evolutionary footprints suggest mitochondrial oxidative damage underlies multiple complex I losses in fungi.</title>
        <authorList>
            <person name="Schikora-Tamarit M.A."/>
            <person name="Marcet-Houben M."/>
            <person name="Nosek J."/>
            <person name="Gabaldon T."/>
        </authorList>
    </citation>
    <scope>NUCLEOTIDE SEQUENCE</scope>
    <source>
        <strain evidence="2">CBS2887</strain>
    </source>
</reference>
<dbReference type="Proteomes" id="UP000774326">
    <property type="component" value="Unassembled WGS sequence"/>
</dbReference>
<dbReference type="InterPro" id="IPR051553">
    <property type="entry name" value="Ran_GTPase-activating"/>
</dbReference>
<dbReference type="OrthoDB" id="61110at2759"/>
<evidence type="ECO:0000313" key="3">
    <source>
        <dbReference type="Proteomes" id="UP000774326"/>
    </source>
</evidence>
<dbReference type="PANTHER" id="PTHR45982">
    <property type="entry name" value="REGULATOR OF CHROMOSOME CONDENSATION"/>
    <property type="match status" value="1"/>
</dbReference>
<dbReference type="GO" id="GO:0005085">
    <property type="term" value="F:guanyl-nucleotide exchange factor activity"/>
    <property type="evidence" value="ECO:0007669"/>
    <property type="project" value="TreeGrafter"/>
</dbReference>
<dbReference type="PROSITE" id="PS00626">
    <property type="entry name" value="RCC1_2"/>
    <property type="match status" value="1"/>
</dbReference>
<accession>A0A9P8TH13</accession>
<feature type="non-terminal residue" evidence="2">
    <location>
        <position position="1"/>
    </location>
</feature>
<proteinExistence type="predicted"/>
<evidence type="ECO:0000256" key="1">
    <source>
        <dbReference type="PROSITE-ProRule" id="PRU00235"/>
    </source>
</evidence>
<evidence type="ECO:0000313" key="2">
    <source>
        <dbReference type="EMBL" id="KAH3679263.1"/>
    </source>
</evidence>
<protein>
    <submittedName>
        <fullName evidence="2">Uncharacterized protein</fullName>
    </submittedName>
</protein>
<dbReference type="EMBL" id="JAEUBG010004976">
    <property type="protein sequence ID" value="KAH3679263.1"/>
    <property type="molecule type" value="Genomic_DNA"/>
</dbReference>
<dbReference type="SUPFAM" id="SSF50985">
    <property type="entry name" value="RCC1/BLIP-II"/>
    <property type="match status" value="1"/>
</dbReference>
<sequence>FAITVDGKVLSWGLNQYGQCGIKVDIEDGAVVSKPTEIEDLTGKDIIYITGGEHHSLALSSSGEVFTFG</sequence>
<dbReference type="AlphaFoldDB" id="A0A9P8TH13"/>